<dbReference type="PANTHER" id="PTHR30570:SF1">
    <property type="entry name" value="PHOSPHATE-BINDING PROTEIN PSTS"/>
    <property type="match status" value="1"/>
</dbReference>
<evidence type="ECO:0000313" key="4">
    <source>
        <dbReference type="Proteomes" id="UP000008701"/>
    </source>
</evidence>
<protein>
    <submittedName>
        <fullName evidence="3">Phosphate ABC transporter substrate-binding protein, PhoT family</fullName>
    </submittedName>
</protein>
<gene>
    <name evidence="3" type="ordered locus">Cpha266_1319</name>
</gene>
<dbReference type="AlphaFoldDB" id="A1BG23"/>
<dbReference type="InterPro" id="IPR024370">
    <property type="entry name" value="PBP_domain"/>
</dbReference>
<sequence precursor="true">MLHRTMRPEISLRSKRVAAGIALLLLFALPLYLFFFRNSTEPAASREQSPTAGQLSISVDSPLYSIVNSQAQVFSDHYPDAHLLVKAELSSKTLLRLLQNESDAALITGDMIAAEDSLFTRFGRRLRKEPVARDAVICIVNRQNPLAKLSVGELSRLYAKRESGVMVRQGQERRFSAWIAGNDYRLVMAVRKLFHFEHETLSAWQSRDSRELAGRISEDPDAVGLLFLSSFRTLSLNDEALQKIKVLAISSNPDGDRPELPSQESIYDGSYPLGVIVHYIYFQDNDLAAGFGSWLSREGQKSFERSYLAPFRQPPRTIILN</sequence>
<dbReference type="Pfam" id="PF12849">
    <property type="entry name" value="PBP_like_2"/>
    <property type="match status" value="1"/>
</dbReference>
<accession>A1BG23</accession>
<evidence type="ECO:0000256" key="1">
    <source>
        <dbReference type="ARBA" id="ARBA00022729"/>
    </source>
</evidence>
<reference evidence="3 4" key="1">
    <citation type="submission" date="2006-12" db="EMBL/GenBank/DDBJ databases">
        <title>Complete sequence of Chlorobium phaeobacteroides DSM 266.</title>
        <authorList>
            <consortium name="US DOE Joint Genome Institute"/>
            <person name="Copeland A."/>
            <person name="Lucas S."/>
            <person name="Lapidus A."/>
            <person name="Barry K."/>
            <person name="Detter J.C."/>
            <person name="Glavina del Rio T."/>
            <person name="Hammon N."/>
            <person name="Israni S."/>
            <person name="Pitluck S."/>
            <person name="Goltsman E."/>
            <person name="Schmutz J."/>
            <person name="Larimer F."/>
            <person name="Land M."/>
            <person name="Hauser L."/>
            <person name="Mikhailova N."/>
            <person name="Li T."/>
            <person name="Overmann J."/>
            <person name="Bryant D.A."/>
            <person name="Richardson P."/>
        </authorList>
    </citation>
    <scope>NUCLEOTIDE SEQUENCE [LARGE SCALE GENOMIC DNA]</scope>
    <source>
        <strain evidence="3 4">DSM 266</strain>
    </source>
</reference>
<dbReference type="eggNOG" id="COG0226">
    <property type="taxonomic scope" value="Bacteria"/>
</dbReference>
<dbReference type="InterPro" id="IPR050811">
    <property type="entry name" value="Phosphate_ABC_transporter"/>
</dbReference>
<dbReference type="Gene3D" id="3.40.190.10">
    <property type="entry name" value="Periplasmic binding protein-like II"/>
    <property type="match status" value="2"/>
</dbReference>
<evidence type="ECO:0000259" key="2">
    <source>
        <dbReference type="Pfam" id="PF12849"/>
    </source>
</evidence>
<feature type="domain" description="PBP" evidence="2">
    <location>
        <begin position="45"/>
        <end position="297"/>
    </location>
</feature>
<keyword evidence="1" id="KW-0732">Signal</keyword>
<dbReference type="Proteomes" id="UP000008701">
    <property type="component" value="Chromosome"/>
</dbReference>
<evidence type="ECO:0000313" key="3">
    <source>
        <dbReference type="EMBL" id="ABL65350.1"/>
    </source>
</evidence>
<dbReference type="HOGENOM" id="CLU_061152_0_0_10"/>
<dbReference type="STRING" id="290317.Cpha266_1319"/>
<dbReference type="OrthoDB" id="596930at2"/>
<dbReference type="KEGG" id="cph:Cpha266_1319"/>
<dbReference type="PANTHER" id="PTHR30570">
    <property type="entry name" value="PERIPLASMIC PHOSPHATE BINDING COMPONENT OF PHOSPHATE ABC TRANSPORTER"/>
    <property type="match status" value="1"/>
</dbReference>
<keyword evidence="4" id="KW-1185">Reference proteome</keyword>
<organism evidence="3 4">
    <name type="scientific">Chlorobium phaeobacteroides (strain DSM 266 / SMG 266 / 2430)</name>
    <dbReference type="NCBI Taxonomy" id="290317"/>
    <lineage>
        <taxon>Bacteria</taxon>
        <taxon>Pseudomonadati</taxon>
        <taxon>Chlorobiota</taxon>
        <taxon>Chlorobiia</taxon>
        <taxon>Chlorobiales</taxon>
        <taxon>Chlorobiaceae</taxon>
        <taxon>Chlorobium/Pelodictyon group</taxon>
        <taxon>Chlorobium</taxon>
    </lineage>
</organism>
<name>A1BG23_CHLPD</name>
<dbReference type="SUPFAM" id="SSF53850">
    <property type="entry name" value="Periplasmic binding protein-like II"/>
    <property type="match status" value="1"/>
</dbReference>
<dbReference type="EMBL" id="CP000492">
    <property type="protein sequence ID" value="ABL65350.1"/>
    <property type="molecule type" value="Genomic_DNA"/>
</dbReference>
<proteinExistence type="predicted"/>
<dbReference type="RefSeq" id="WP_011745173.1">
    <property type="nucleotide sequence ID" value="NC_008639.1"/>
</dbReference>